<name>R7VBJ4_CAPTE</name>
<protein>
    <recommendedName>
        <fullName evidence="7">SEA domain-containing protein</fullName>
    </recommendedName>
</protein>
<evidence type="ECO:0000256" key="3">
    <source>
        <dbReference type="SAM" id="SignalP"/>
    </source>
</evidence>
<gene>
    <name evidence="4" type="ORF">CAPTEDRAFT_200133</name>
</gene>
<evidence type="ECO:0000313" key="5">
    <source>
        <dbReference type="EnsemblMetazoa" id="CapteP200133"/>
    </source>
</evidence>
<feature type="region of interest" description="Disordered" evidence="1">
    <location>
        <begin position="61"/>
        <end position="231"/>
    </location>
</feature>
<evidence type="ECO:0000256" key="2">
    <source>
        <dbReference type="SAM" id="Phobius"/>
    </source>
</evidence>
<dbReference type="AlphaFoldDB" id="R7VBJ4"/>
<keyword evidence="3" id="KW-0732">Signal</keyword>
<dbReference type="HOGENOM" id="CLU_568896_0_0_1"/>
<dbReference type="Proteomes" id="UP000014760">
    <property type="component" value="Unassembled WGS sequence"/>
</dbReference>
<proteinExistence type="predicted"/>
<dbReference type="EnsemblMetazoa" id="CapteT200133">
    <property type="protein sequence ID" value="CapteP200133"/>
    <property type="gene ID" value="CapteG200133"/>
</dbReference>
<dbReference type="EMBL" id="AMQN01005248">
    <property type="status" value="NOT_ANNOTATED_CDS"/>
    <property type="molecule type" value="Genomic_DNA"/>
</dbReference>
<feature type="chain" id="PRO_5008788883" description="SEA domain-containing protein" evidence="3">
    <location>
        <begin position="27"/>
        <end position="480"/>
    </location>
</feature>
<reference evidence="5" key="3">
    <citation type="submission" date="2015-06" db="UniProtKB">
        <authorList>
            <consortium name="EnsemblMetazoa"/>
        </authorList>
    </citation>
    <scope>IDENTIFICATION</scope>
</reference>
<evidence type="ECO:0000313" key="6">
    <source>
        <dbReference type="Proteomes" id="UP000014760"/>
    </source>
</evidence>
<evidence type="ECO:0008006" key="7">
    <source>
        <dbReference type="Google" id="ProtNLM"/>
    </source>
</evidence>
<organism evidence="4">
    <name type="scientific">Capitella teleta</name>
    <name type="common">Polychaete worm</name>
    <dbReference type="NCBI Taxonomy" id="283909"/>
    <lineage>
        <taxon>Eukaryota</taxon>
        <taxon>Metazoa</taxon>
        <taxon>Spiralia</taxon>
        <taxon>Lophotrochozoa</taxon>
        <taxon>Annelida</taxon>
        <taxon>Polychaeta</taxon>
        <taxon>Sedentaria</taxon>
        <taxon>Scolecida</taxon>
        <taxon>Capitellidae</taxon>
        <taxon>Capitella</taxon>
    </lineage>
</organism>
<dbReference type="EMBL" id="KB295515">
    <property type="protein sequence ID" value="ELU13075.1"/>
    <property type="molecule type" value="Genomic_DNA"/>
</dbReference>
<evidence type="ECO:0000313" key="4">
    <source>
        <dbReference type="EMBL" id="ELU13075.1"/>
    </source>
</evidence>
<accession>R7VBJ4</accession>
<feature type="signal peptide" evidence="3">
    <location>
        <begin position="1"/>
        <end position="26"/>
    </location>
</feature>
<keyword evidence="6" id="KW-1185">Reference proteome</keyword>
<keyword evidence="2" id="KW-1133">Transmembrane helix</keyword>
<keyword evidence="2" id="KW-0812">Transmembrane</keyword>
<reference evidence="6" key="1">
    <citation type="submission" date="2012-12" db="EMBL/GenBank/DDBJ databases">
        <authorList>
            <person name="Hellsten U."/>
            <person name="Grimwood J."/>
            <person name="Chapman J.A."/>
            <person name="Shapiro H."/>
            <person name="Aerts A."/>
            <person name="Otillar R.P."/>
            <person name="Terry A.Y."/>
            <person name="Boore J.L."/>
            <person name="Simakov O."/>
            <person name="Marletaz F."/>
            <person name="Cho S.-J."/>
            <person name="Edsinger-Gonzales E."/>
            <person name="Havlak P."/>
            <person name="Kuo D.-H."/>
            <person name="Larsson T."/>
            <person name="Lv J."/>
            <person name="Arendt D."/>
            <person name="Savage R."/>
            <person name="Osoegawa K."/>
            <person name="de Jong P."/>
            <person name="Lindberg D.R."/>
            <person name="Seaver E.C."/>
            <person name="Weisblat D.A."/>
            <person name="Putnam N.H."/>
            <person name="Grigoriev I.V."/>
            <person name="Rokhsar D.S."/>
        </authorList>
    </citation>
    <scope>NUCLEOTIDE SEQUENCE</scope>
    <source>
        <strain evidence="6">I ESC-2004</strain>
    </source>
</reference>
<keyword evidence="2" id="KW-0472">Membrane</keyword>
<reference evidence="4 6" key="2">
    <citation type="journal article" date="2013" name="Nature">
        <title>Insights into bilaterian evolution from three spiralian genomes.</title>
        <authorList>
            <person name="Simakov O."/>
            <person name="Marletaz F."/>
            <person name="Cho S.J."/>
            <person name="Edsinger-Gonzales E."/>
            <person name="Havlak P."/>
            <person name="Hellsten U."/>
            <person name="Kuo D.H."/>
            <person name="Larsson T."/>
            <person name="Lv J."/>
            <person name="Arendt D."/>
            <person name="Savage R."/>
            <person name="Osoegawa K."/>
            <person name="de Jong P."/>
            <person name="Grimwood J."/>
            <person name="Chapman J.A."/>
            <person name="Shapiro H."/>
            <person name="Aerts A."/>
            <person name="Otillar R.P."/>
            <person name="Terry A.Y."/>
            <person name="Boore J.L."/>
            <person name="Grigoriev I.V."/>
            <person name="Lindberg D.R."/>
            <person name="Seaver E.C."/>
            <person name="Weisblat D.A."/>
            <person name="Putnam N.H."/>
            <person name="Rokhsar D.S."/>
        </authorList>
    </citation>
    <scope>NUCLEOTIDE SEQUENCE</scope>
    <source>
        <strain evidence="4 6">I ESC-2004</strain>
    </source>
</reference>
<dbReference type="STRING" id="283909.R7VBJ4"/>
<sequence length="480" mass="53144">MTVSAAVRVVFVALLYLNGFIDQVESIGGDTGGEYGYYENGYDTADIINIPYEYELTEQITTEPTTQTTDQTTQTTEPTTQTTEPTTQTTDQTTQTTEPTTQTTEPTTQTTEPTTQTTDQTTQTTEPTTQTTEPTTQPTEPTTQTTEPTTQTTEPTTQTTEPTTQPTEPTTQTTEPTTQTTEPTTQTTEPTTQTTDRTTQTTEQITQTTEQTTQTNEPSTQEPKTQTTKPTAKLTTETTFEFTVKFENKNNMLSHSKTITSDTEVITLANTHSINSETSTQFSTTKDFMVTQGVSSPTPKIPEGVESEILLFNHTLMTEEKNKVTAVIRKAWNDYTDRVPLAPFGFLENGVGVFFDECRRHGKEQTIMHVNVLISDENSTRSPLKNILKKNTLDIKLSAGPFVILKEDDPCMVSPEGKESLQGDQDDQVFPWHWIVLCAIGSLATVAIAVVVLRVRRQETFHLATTSGSGSHYSRQLGML</sequence>
<feature type="transmembrane region" description="Helical" evidence="2">
    <location>
        <begin position="432"/>
        <end position="453"/>
    </location>
</feature>
<evidence type="ECO:0000256" key="1">
    <source>
        <dbReference type="SAM" id="MobiDB-lite"/>
    </source>
</evidence>